<keyword evidence="2" id="KW-1185">Reference proteome</keyword>
<evidence type="ECO:0000313" key="2">
    <source>
        <dbReference type="Proteomes" id="UP000257045"/>
    </source>
</evidence>
<dbReference type="EMBL" id="NXLV01000005">
    <property type="protein sequence ID" value="RDU70953.1"/>
    <property type="molecule type" value="Genomic_DNA"/>
</dbReference>
<sequence>MIDSNSLKLHTTLQRHAKEMIATLIEEDLHFSIVCDTTFIKFTPSLSAEMRERLGKVAVFILSGYSFQSLELGENHFEFEAGLVMKNGDDLGTILEIPYSSVMQIVLQDENDAQSVMIYCNPFEVAQNQELEDSMIAILSNNPHIFYKDKAEE</sequence>
<dbReference type="Proteomes" id="UP000257045">
    <property type="component" value="Unassembled WGS sequence"/>
</dbReference>
<evidence type="ECO:0000313" key="1">
    <source>
        <dbReference type="EMBL" id="RDU70953.1"/>
    </source>
</evidence>
<accession>A0A3D8J0Q9</accession>
<protein>
    <submittedName>
        <fullName evidence="1">Uncharacterized protein</fullName>
    </submittedName>
</protein>
<comment type="caution">
    <text evidence="1">The sequence shown here is derived from an EMBL/GenBank/DDBJ whole genome shotgun (WGS) entry which is preliminary data.</text>
</comment>
<organism evidence="1 2">
    <name type="scientific">Helicobacter brantae</name>
    <dbReference type="NCBI Taxonomy" id="375927"/>
    <lineage>
        <taxon>Bacteria</taxon>
        <taxon>Pseudomonadati</taxon>
        <taxon>Campylobacterota</taxon>
        <taxon>Epsilonproteobacteria</taxon>
        <taxon>Campylobacterales</taxon>
        <taxon>Helicobacteraceae</taxon>
        <taxon>Helicobacter</taxon>
    </lineage>
</organism>
<dbReference type="OrthoDB" id="5333999at2"/>
<proteinExistence type="predicted"/>
<gene>
    <name evidence="1" type="ORF">CQA58_04025</name>
</gene>
<dbReference type="AlphaFoldDB" id="A0A3D8J0Q9"/>
<name>A0A3D8J0Q9_9HELI</name>
<reference evidence="1 2" key="1">
    <citation type="submission" date="2018-04" db="EMBL/GenBank/DDBJ databases">
        <title>Novel Campyloabacter and Helicobacter Species and Strains.</title>
        <authorList>
            <person name="Mannion A.J."/>
            <person name="Shen Z."/>
            <person name="Fox J.G."/>
        </authorList>
    </citation>
    <scope>NUCLEOTIDE SEQUENCE [LARGE SCALE GENOMIC DNA]</scope>
    <source>
        <strain evidence="1 2">MIT 04-9366</strain>
    </source>
</reference>
<dbReference type="RefSeq" id="WP_115569442.1">
    <property type="nucleotide sequence ID" value="NZ_NXLV01000005.1"/>
</dbReference>